<accession>A0A370H7J5</accession>
<evidence type="ECO:0000313" key="4">
    <source>
        <dbReference type="Proteomes" id="UP000255355"/>
    </source>
</evidence>
<evidence type="ECO:0000259" key="2">
    <source>
        <dbReference type="Pfam" id="PF08327"/>
    </source>
</evidence>
<dbReference type="EMBL" id="QQAZ01000006">
    <property type="protein sequence ID" value="RDI50101.1"/>
    <property type="molecule type" value="Genomic_DNA"/>
</dbReference>
<dbReference type="Gene3D" id="3.30.530.20">
    <property type="match status" value="1"/>
</dbReference>
<comment type="caution">
    <text evidence="3">The sequence shown here is derived from an EMBL/GenBank/DDBJ whole genome shotgun (WGS) entry which is preliminary data.</text>
</comment>
<dbReference type="Pfam" id="PF08327">
    <property type="entry name" value="AHSA1"/>
    <property type="match status" value="1"/>
</dbReference>
<keyword evidence="4" id="KW-1185">Reference proteome</keyword>
<organism evidence="3 4">
    <name type="scientific">Nocardia mexicana</name>
    <dbReference type="NCBI Taxonomy" id="279262"/>
    <lineage>
        <taxon>Bacteria</taxon>
        <taxon>Bacillati</taxon>
        <taxon>Actinomycetota</taxon>
        <taxon>Actinomycetes</taxon>
        <taxon>Mycobacteriales</taxon>
        <taxon>Nocardiaceae</taxon>
        <taxon>Nocardia</taxon>
    </lineage>
</organism>
<protein>
    <submittedName>
        <fullName evidence="3">Uncharacterized protein YndB with AHSA1/START domain</fullName>
    </submittedName>
</protein>
<comment type="similarity">
    <text evidence="1">Belongs to the AHA1 family.</text>
</comment>
<dbReference type="AlphaFoldDB" id="A0A370H7J5"/>
<dbReference type="SUPFAM" id="SSF55961">
    <property type="entry name" value="Bet v1-like"/>
    <property type="match status" value="1"/>
</dbReference>
<dbReference type="STRING" id="1210089.GCA_001613165_04004"/>
<dbReference type="Proteomes" id="UP000255355">
    <property type="component" value="Unassembled WGS sequence"/>
</dbReference>
<feature type="domain" description="Activator of Hsp90 ATPase homologue 1/2-like C-terminal" evidence="2">
    <location>
        <begin position="35"/>
        <end position="138"/>
    </location>
</feature>
<dbReference type="InterPro" id="IPR013538">
    <property type="entry name" value="ASHA1/2-like_C"/>
</dbReference>
<dbReference type="InterPro" id="IPR023393">
    <property type="entry name" value="START-like_dom_sf"/>
</dbReference>
<dbReference type="OrthoDB" id="9803476at2"/>
<name>A0A370H7J5_9NOCA</name>
<gene>
    <name evidence="3" type="ORF">DFR68_106540</name>
</gene>
<reference evidence="3 4" key="1">
    <citation type="submission" date="2018-07" db="EMBL/GenBank/DDBJ databases">
        <title>Genomic Encyclopedia of Type Strains, Phase IV (KMG-IV): sequencing the most valuable type-strain genomes for metagenomic binning, comparative biology and taxonomic classification.</title>
        <authorList>
            <person name="Goeker M."/>
        </authorList>
    </citation>
    <scope>NUCLEOTIDE SEQUENCE [LARGE SCALE GENOMIC DNA]</scope>
    <source>
        <strain evidence="3 4">DSM 44952</strain>
    </source>
</reference>
<dbReference type="CDD" id="cd08899">
    <property type="entry name" value="SRPBCC_CalC_Aha1-like_6"/>
    <property type="match status" value="1"/>
</dbReference>
<dbReference type="RefSeq" id="WP_068021610.1">
    <property type="nucleotide sequence ID" value="NZ_QQAZ01000006.1"/>
</dbReference>
<evidence type="ECO:0000256" key="1">
    <source>
        <dbReference type="ARBA" id="ARBA00006817"/>
    </source>
</evidence>
<sequence>MTTRQYHPGPLQQVDLVQDDGHWALVFTREFPQGREAVWSALTEPDELREWAPYTATRSLAAPGPVTLLMIDGDEQQELHGEVRTAERPALLEFTWGDDVVRWELTEHGSGTVLRLTHRLPERTVAAQIAAGWHICLDVAALLLAGTPVGPIVGADALNYGWPDLNEQYAERLEVEALDPPTTQ</sequence>
<evidence type="ECO:0000313" key="3">
    <source>
        <dbReference type="EMBL" id="RDI50101.1"/>
    </source>
</evidence>
<proteinExistence type="inferred from homology"/>